<dbReference type="OrthoDB" id="2249845at2759"/>
<feature type="compositionally biased region" description="Basic and acidic residues" evidence="1">
    <location>
        <begin position="79"/>
        <end position="88"/>
    </location>
</feature>
<evidence type="ECO:0008006" key="4">
    <source>
        <dbReference type="Google" id="ProtNLM"/>
    </source>
</evidence>
<dbReference type="PRINTS" id="PR00929">
    <property type="entry name" value="ATHOOK"/>
</dbReference>
<dbReference type="SMART" id="SM00384">
    <property type="entry name" value="AT_hook"/>
    <property type="match status" value="3"/>
</dbReference>
<feature type="compositionally biased region" description="Basic residues" evidence="1">
    <location>
        <begin position="117"/>
        <end position="129"/>
    </location>
</feature>
<dbReference type="GO" id="GO:0003677">
    <property type="term" value="F:DNA binding"/>
    <property type="evidence" value="ECO:0007669"/>
    <property type="project" value="InterPro"/>
</dbReference>
<protein>
    <recommendedName>
        <fullName evidence="4">AT hook domain-containing protein</fullName>
    </recommendedName>
</protein>
<evidence type="ECO:0000313" key="2">
    <source>
        <dbReference type="EMBL" id="CEP16473.1"/>
    </source>
</evidence>
<gene>
    <name evidence="2" type="primary">PARPA_10739.1 scaffold 41684</name>
</gene>
<feature type="compositionally biased region" description="Basic and acidic residues" evidence="1">
    <location>
        <begin position="52"/>
        <end position="72"/>
    </location>
</feature>
<dbReference type="InterPro" id="IPR017956">
    <property type="entry name" value="AT_hook_DNA-bd_motif"/>
</dbReference>
<dbReference type="Proteomes" id="UP000054107">
    <property type="component" value="Unassembled WGS sequence"/>
</dbReference>
<feature type="region of interest" description="Disordered" evidence="1">
    <location>
        <begin position="1"/>
        <end position="129"/>
    </location>
</feature>
<sequence length="129" mass="14191">MAPARRNTAADSDKSDTASATTNENNAPPITRKRGRPQSEKAVEPASTENTEQAKENDEKGEEDKKDEKDVQDLNVSENKQEEGEPVVKRKRGRPAKLNNDGTKKASAKKVDPSIPKRGRGRPRKTVAE</sequence>
<evidence type="ECO:0000256" key="1">
    <source>
        <dbReference type="SAM" id="MobiDB-lite"/>
    </source>
</evidence>
<accession>A0A0B7NMC9</accession>
<dbReference type="EMBL" id="LN733169">
    <property type="protein sequence ID" value="CEP16473.1"/>
    <property type="molecule type" value="Genomic_DNA"/>
</dbReference>
<dbReference type="Pfam" id="PF02178">
    <property type="entry name" value="AT_hook"/>
    <property type="match status" value="2"/>
</dbReference>
<reference evidence="2 3" key="1">
    <citation type="submission" date="2014-09" db="EMBL/GenBank/DDBJ databases">
        <authorList>
            <person name="Ellenberger Sabrina"/>
        </authorList>
    </citation>
    <scope>NUCLEOTIDE SEQUENCE [LARGE SCALE GENOMIC DNA]</scope>
    <source>
        <strain evidence="2 3">CBS 412.66</strain>
    </source>
</reference>
<evidence type="ECO:0000313" key="3">
    <source>
        <dbReference type="Proteomes" id="UP000054107"/>
    </source>
</evidence>
<organism evidence="2 3">
    <name type="scientific">Parasitella parasitica</name>
    <dbReference type="NCBI Taxonomy" id="35722"/>
    <lineage>
        <taxon>Eukaryota</taxon>
        <taxon>Fungi</taxon>
        <taxon>Fungi incertae sedis</taxon>
        <taxon>Mucoromycota</taxon>
        <taxon>Mucoromycotina</taxon>
        <taxon>Mucoromycetes</taxon>
        <taxon>Mucorales</taxon>
        <taxon>Mucorineae</taxon>
        <taxon>Mucoraceae</taxon>
        <taxon>Parasitella</taxon>
    </lineage>
</organism>
<dbReference type="AlphaFoldDB" id="A0A0B7NMC9"/>
<proteinExistence type="predicted"/>
<keyword evidence="3" id="KW-1185">Reference proteome</keyword>
<name>A0A0B7NMC9_9FUNG</name>